<accession>A0ABN9AVM4</accession>
<evidence type="ECO:0000313" key="2">
    <source>
        <dbReference type="Proteomes" id="UP001162483"/>
    </source>
</evidence>
<protein>
    <submittedName>
        <fullName evidence="1">Uncharacterized protein</fullName>
    </submittedName>
</protein>
<dbReference type="EMBL" id="CATNWA010001121">
    <property type="protein sequence ID" value="CAI9539205.1"/>
    <property type="molecule type" value="Genomic_DNA"/>
</dbReference>
<comment type="caution">
    <text evidence="1">The sequence shown here is derived from an EMBL/GenBank/DDBJ whole genome shotgun (WGS) entry which is preliminary data.</text>
</comment>
<evidence type="ECO:0000313" key="1">
    <source>
        <dbReference type="EMBL" id="CAI9539205.1"/>
    </source>
</evidence>
<dbReference type="Proteomes" id="UP001162483">
    <property type="component" value="Unassembled WGS sequence"/>
</dbReference>
<proteinExistence type="predicted"/>
<reference evidence="1" key="1">
    <citation type="submission" date="2023-05" db="EMBL/GenBank/DDBJ databases">
        <authorList>
            <person name="Stuckert A."/>
        </authorList>
    </citation>
    <scope>NUCLEOTIDE SEQUENCE</scope>
</reference>
<feature type="non-terminal residue" evidence="1">
    <location>
        <position position="114"/>
    </location>
</feature>
<sequence length="114" mass="12451">MLLPGPESLMGPWYGLTIAAVSIATLCHVHFQVSSHSCWFPFCHRLLGRLQASHRVLPGPQIWPWAPVTALVTLLLGPQCDTGFPVPTSPLLPALCHVPTLMRSPHTPAGFHFL</sequence>
<keyword evidence="2" id="KW-1185">Reference proteome</keyword>
<organism evidence="1 2">
    <name type="scientific">Staurois parvus</name>
    <dbReference type="NCBI Taxonomy" id="386267"/>
    <lineage>
        <taxon>Eukaryota</taxon>
        <taxon>Metazoa</taxon>
        <taxon>Chordata</taxon>
        <taxon>Craniata</taxon>
        <taxon>Vertebrata</taxon>
        <taxon>Euteleostomi</taxon>
        <taxon>Amphibia</taxon>
        <taxon>Batrachia</taxon>
        <taxon>Anura</taxon>
        <taxon>Neobatrachia</taxon>
        <taxon>Ranoidea</taxon>
        <taxon>Ranidae</taxon>
        <taxon>Staurois</taxon>
    </lineage>
</organism>
<name>A0ABN9AVM4_9NEOB</name>
<gene>
    <name evidence="1" type="ORF">SPARVUS_LOCUS1558506</name>
</gene>